<keyword evidence="2" id="KW-1133">Transmembrane helix</keyword>
<feature type="region of interest" description="Disordered" evidence="1">
    <location>
        <begin position="34"/>
        <end position="77"/>
    </location>
</feature>
<dbReference type="KEGG" id="bfn:OI25_7238"/>
<evidence type="ECO:0000313" key="3">
    <source>
        <dbReference type="EMBL" id="AJZ57110.1"/>
    </source>
</evidence>
<dbReference type="Proteomes" id="UP000032614">
    <property type="component" value="Chromosome 3"/>
</dbReference>
<feature type="transmembrane region" description="Helical" evidence="2">
    <location>
        <begin position="81"/>
        <end position="103"/>
    </location>
</feature>
<keyword evidence="2" id="KW-0812">Transmembrane</keyword>
<organism evidence="3 4">
    <name type="scientific">Paraburkholderia fungorum</name>
    <dbReference type="NCBI Taxonomy" id="134537"/>
    <lineage>
        <taxon>Bacteria</taxon>
        <taxon>Pseudomonadati</taxon>
        <taxon>Pseudomonadota</taxon>
        <taxon>Betaproteobacteria</taxon>
        <taxon>Burkholderiales</taxon>
        <taxon>Burkholderiaceae</taxon>
        <taxon>Paraburkholderia</taxon>
    </lineage>
</organism>
<dbReference type="EMBL" id="CP010025">
    <property type="protein sequence ID" value="AJZ57110.1"/>
    <property type="molecule type" value="Genomic_DNA"/>
</dbReference>
<feature type="transmembrane region" description="Helical" evidence="2">
    <location>
        <begin position="130"/>
        <end position="147"/>
    </location>
</feature>
<sequence>MILAGCVVDSDSDMQCRSCDFQWSSLREVGEKVERGTVEKPTATGLGLQSRERVGEPSVRDAAVTRRSATQPRRSTPKVSLTPTISVFLATMIATSFLVGAVACSDGWASGFIGRSGACSHHGGVNHLPGTIRLLFSLFVAWYFHLWRSNRAQMQSARKHDV</sequence>
<feature type="compositionally biased region" description="Basic and acidic residues" evidence="1">
    <location>
        <begin position="50"/>
        <end position="59"/>
    </location>
</feature>
<feature type="compositionally biased region" description="Polar residues" evidence="1">
    <location>
        <begin position="67"/>
        <end position="77"/>
    </location>
</feature>
<protein>
    <submittedName>
        <fullName evidence="3">Uncharacterized protein</fullName>
    </submittedName>
</protein>
<evidence type="ECO:0000313" key="4">
    <source>
        <dbReference type="Proteomes" id="UP000032614"/>
    </source>
</evidence>
<evidence type="ECO:0000256" key="2">
    <source>
        <dbReference type="SAM" id="Phobius"/>
    </source>
</evidence>
<accession>A0AAU8TAH8</accession>
<keyword evidence="2" id="KW-0472">Membrane</keyword>
<proteinExistence type="predicted"/>
<dbReference type="AlphaFoldDB" id="A0AAU8TAH8"/>
<reference evidence="3 4" key="1">
    <citation type="journal article" date="2015" name="Genome Announc.">
        <title>Complete genome sequences for 59 burkholderia isolates, both pathogenic and near neighbor.</title>
        <authorList>
            <person name="Johnson S.L."/>
            <person name="Bishop-Lilly K.A."/>
            <person name="Ladner J.T."/>
            <person name="Daligault H.E."/>
            <person name="Davenport K.W."/>
            <person name="Jaissle J."/>
            <person name="Frey K.G."/>
            <person name="Koroleva G.I."/>
            <person name="Bruce D.C."/>
            <person name="Coyne S.R."/>
            <person name="Broomall S.M."/>
            <person name="Li P.E."/>
            <person name="Teshima H."/>
            <person name="Gibbons H.S."/>
            <person name="Palacios G.F."/>
            <person name="Rosenzweig C.N."/>
            <person name="Redden C.L."/>
            <person name="Xu Y."/>
            <person name="Minogue T.D."/>
            <person name="Chain P.S."/>
        </authorList>
    </citation>
    <scope>NUCLEOTIDE SEQUENCE [LARGE SCALE GENOMIC DNA]</scope>
    <source>
        <strain evidence="3 4">ATCC BAA-463</strain>
    </source>
</reference>
<gene>
    <name evidence="3" type="ORF">OI25_7238</name>
</gene>
<name>A0AAU8TAH8_9BURK</name>
<evidence type="ECO:0000256" key="1">
    <source>
        <dbReference type="SAM" id="MobiDB-lite"/>
    </source>
</evidence>